<dbReference type="STRING" id="45070.Lnau_2986"/>
<comment type="caution">
    <text evidence="1">The sequence shown here is derived from an EMBL/GenBank/DDBJ whole genome shotgun (WGS) entry which is preliminary data.</text>
</comment>
<dbReference type="AlphaFoldDB" id="A0A0W0WLY2"/>
<keyword evidence="2" id="KW-1185">Reference proteome</keyword>
<dbReference type="OrthoDB" id="197187at2"/>
<reference evidence="1 2" key="1">
    <citation type="submission" date="2015-11" db="EMBL/GenBank/DDBJ databases">
        <title>Genomic analysis of 38 Legionella species identifies large and diverse effector repertoires.</title>
        <authorList>
            <person name="Burstein D."/>
            <person name="Amaro F."/>
            <person name="Zusman T."/>
            <person name="Lifshitz Z."/>
            <person name="Cohen O."/>
            <person name="Gilbert J.A."/>
            <person name="Pupko T."/>
            <person name="Shuman H.A."/>
            <person name="Segal G."/>
        </authorList>
    </citation>
    <scope>NUCLEOTIDE SEQUENCE [LARGE SCALE GENOMIC DNA]</scope>
    <source>
        <strain evidence="1 2">ATCC 49506</strain>
    </source>
</reference>
<organism evidence="1 2">
    <name type="scientific">Legionella nautarum</name>
    <dbReference type="NCBI Taxonomy" id="45070"/>
    <lineage>
        <taxon>Bacteria</taxon>
        <taxon>Pseudomonadati</taxon>
        <taxon>Pseudomonadota</taxon>
        <taxon>Gammaproteobacteria</taxon>
        <taxon>Legionellales</taxon>
        <taxon>Legionellaceae</taxon>
        <taxon>Legionella</taxon>
    </lineage>
</organism>
<dbReference type="Proteomes" id="UP000054725">
    <property type="component" value="Unassembled WGS sequence"/>
</dbReference>
<dbReference type="PATRIC" id="fig|45070.6.peg.3146"/>
<name>A0A0W0WLY2_9GAMM</name>
<proteinExistence type="predicted"/>
<gene>
    <name evidence="1" type="ORF">Lnau_2986</name>
</gene>
<evidence type="ECO:0000313" key="2">
    <source>
        <dbReference type="Proteomes" id="UP000054725"/>
    </source>
</evidence>
<sequence>MYSKTIEDIHNELEEMFDIKNRNQTDSKQRVLVENILIGLRRFQNAKTFTNLVLIVDECEAFFLNISIEQRKDWNALLDLAGLPSPLVNSSIYPAQLNQALLVLAIQKNAASLLNLQNNLDSELQSLELTPDNLALIRWARIKNLLVQDGYSGLRNLRPEYWDEFWTHGFLSLKSWVLEEGAFAKTIVTFQELRTNKAVLGKWNDLNKVYFTNPNNYEVFVKEGLLFCLDGNEKLCSMNTYYSEAHIADKELLLAISADGRIFVSNCLENVGNGYNHSTFFSGKPGLFFGTIRVDQGKIIYLSNETGHYKSTVQEFLNVLRLLKQADVDLRKFHVKLSGVSGNRNAEHFLAMSGFVLKDELRLFVSPYGSTLQKAIKNSNTETVTEYFTSPVLRKYLIMEDKDGKNILQQAIDAYNPLIPDSEIVFRLIVDNLDKLPRFFYRHMDNSLCDSIYYLGNADKSELKNIFENKFPGMKINY</sequence>
<dbReference type="RefSeq" id="WP_058505933.1">
    <property type="nucleotide sequence ID" value="NZ_CAAAIF010000008.1"/>
</dbReference>
<protein>
    <submittedName>
        <fullName evidence="1">Uncharacterized protein</fullName>
    </submittedName>
</protein>
<evidence type="ECO:0000313" key="1">
    <source>
        <dbReference type="EMBL" id="KTD33338.1"/>
    </source>
</evidence>
<dbReference type="EMBL" id="LNYO01000024">
    <property type="protein sequence ID" value="KTD33338.1"/>
    <property type="molecule type" value="Genomic_DNA"/>
</dbReference>
<accession>A0A0W0WLY2</accession>